<feature type="transmembrane region" description="Helical" evidence="2">
    <location>
        <begin position="43"/>
        <end position="70"/>
    </location>
</feature>
<keyword evidence="2" id="KW-1133">Transmembrane helix</keyword>
<gene>
    <name evidence="3" type="ORF">SSIM_05355</name>
</gene>
<evidence type="ECO:0000256" key="1">
    <source>
        <dbReference type="SAM" id="MobiDB-lite"/>
    </source>
</evidence>
<feature type="compositionally biased region" description="Basic and acidic residues" evidence="1">
    <location>
        <begin position="13"/>
        <end position="34"/>
    </location>
</feature>
<keyword evidence="2" id="KW-0812">Transmembrane</keyword>
<organism evidence="3 4">
    <name type="scientific">Staphylococcus simulans UMC-CNS-990</name>
    <dbReference type="NCBI Taxonomy" id="1405498"/>
    <lineage>
        <taxon>Bacteria</taxon>
        <taxon>Bacillati</taxon>
        <taxon>Bacillota</taxon>
        <taxon>Bacilli</taxon>
        <taxon>Bacillales</taxon>
        <taxon>Staphylococcaceae</taxon>
        <taxon>Staphylococcus</taxon>
    </lineage>
</organism>
<dbReference type="EMBL" id="AXDY01000004">
    <property type="protein sequence ID" value="ERS93626.1"/>
    <property type="molecule type" value="Genomic_DNA"/>
</dbReference>
<dbReference type="RefSeq" id="WP_002481564.1">
    <property type="nucleotide sequence ID" value="NZ_AXDY01000004.1"/>
</dbReference>
<comment type="caution">
    <text evidence="3">The sequence shown here is derived from an EMBL/GenBank/DDBJ whole genome shotgun (WGS) entry which is preliminary data.</text>
</comment>
<evidence type="ECO:0000313" key="4">
    <source>
        <dbReference type="Proteomes" id="UP000017131"/>
    </source>
</evidence>
<evidence type="ECO:0000256" key="2">
    <source>
        <dbReference type="SAM" id="Phobius"/>
    </source>
</evidence>
<evidence type="ECO:0008006" key="5">
    <source>
        <dbReference type="Google" id="ProtNLM"/>
    </source>
</evidence>
<proteinExistence type="predicted"/>
<feature type="region of interest" description="Disordered" evidence="1">
    <location>
        <begin position="1"/>
        <end position="34"/>
    </location>
</feature>
<reference evidence="3 4" key="1">
    <citation type="journal article" date="2013" name="Genome Announc.">
        <title>Draft Genome Sequence of Staphylococcus simulans UMC-CNS-990, Isolated from a Case of Chronic Bovine Mastitis.</title>
        <authorList>
            <person name="Calcutt M.J."/>
            <person name="Foecking M.F."/>
            <person name="Hsieh H.Y."/>
            <person name="Perry J."/>
            <person name="Stewart G.C."/>
            <person name="Middleton J.R."/>
        </authorList>
    </citation>
    <scope>NUCLEOTIDE SEQUENCE [LARGE SCALE GENOMIC DNA]</scope>
    <source>
        <strain evidence="3 4">UMC-CNS-990</strain>
    </source>
</reference>
<name>A0ABP2YUE3_STASI</name>
<dbReference type="Proteomes" id="UP000017131">
    <property type="component" value="Unassembled WGS sequence"/>
</dbReference>
<protein>
    <recommendedName>
        <fullName evidence="5">Phage protein</fullName>
    </recommendedName>
</protein>
<accession>A0ABP2YUE3</accession>
<dbReference type="GeneID" id="77332296"/>
<sequence>MTNNDQPEVIDPNDPRYKDDDYFKHSPSEHQRSRFEQDRKIKYYSFGCTPFGCGCLPVVAIIALVITWLISFIS</sequence>
<keyword evidence="4" id="KW-1185">Reference proteome</keyword>
<keyword evidence="2" id="KW-0472">Membrane</keyword>
<evidence type="ECO:0000313" key="3">
    <source>
        <dbReference type="EMBL" id="ERS93626.1"/>
    </source>
</evidence>